<dbReference type="Pfam" id="PF09090">
    <property type="entry name" value="MIF4G_like_2"/>
    <property type="match status" value="1"/>
</dbReference>
<evidence type="ECO:0000259" key="12">
    <source>
        <dbReference type="Pfam" id="PF09090"/>
    </source>
</evidence>
<keyword evidence="4" id="KW-0507">mRNA processing</keyword>
<dbReference type="PANTHER" id="PTHR12412:SF2">
    <property type="entry name" value="NUCLEAR CAP-BINDING PROTEIN SUBUNIT 1"/>
    <property type="match status" value="1"/>
</dbReference>
<keyword evidence="6" id="KW-0508">mRNA splicing</keyword>
<evidence type="ECO:0000256" key="7">
    <source>
        <dbReference type="ARBA" id="ARBA00023242"/>
    </source>
</evidence>
<dbReference type="GO" id="GO:0008380">
    <property type="term" value="P:RNA splicing"/>
    <property type="evidence" value="ECO:0007669"/>
    <property type="project" value="UniProtKB-KW"/>
</dbReference>
<organism evidence="13 14">
    <name type="scientific">Strongyloides papillosus</name>
    <name type="common">Intestinal threadworm</name>
    <dbReference type="NCBI Taxonomy" id="174720"/>
    <lineage>
        <taxon>Eukaryota</taxon>
        <taxon>Metazoa</taxon>
        <taxon>Ecdysozoa</taxon>
        <taxon>Nematoda</taxon>
        <taxon>Chromadorea</taxon>
        <taxon>Rhabditida</taxon>
        <taxon>Tylenchina</taxon>
        <taxon>Panagrolaimomorpha</taxon>
        <taxon>Strongyloidoidea</taxon>
        <taxon>Strongyloididae</taxon>
        <taxon>Strongyloides</taxon>
    </lineage>
</organism>
<dbReference type="Gene3D" id="1.25.40.180">
    <property type="match status" value="3"/>
</dbReference>
<dbReference type="GO" id="GO:0005846">
    <property type="term" value="C:nuclear cap binding complex"/>
    <property type="evidence" value="ECO:0007669"/>
    <property type="project" value="InterPro"/>
</dbReference>
<evidence type="ECO:0000259" key="10">
    <source>
        <dbReference type="Pfam" id="PF02854"/>
    </source>
</evidence>
<evidence type="ECO:0000256" key="5">
    <source>
        <dbReference type="ARBA" id="ARBA00023042"/>
    </source>
</evidence>
<dbReference type="GO" id="GO:0005634">
    <property type="term" value="C:nucleus"/>
    <property type="evidence" value="ECO:0007669"/>
    <property type="project" value="UniProtKB-SubCell"/>
</dbReference>
<dbReference type="InterPro" id="IPR015172">
    <property type="entry name" value="MIF4G-like_typ-1"/>
</dbReference>
<evidence type="ECO:0000256" key="3">
    <source>
        <dbReference type="ARBA" id="ARBA00019879"/>
    </source>
</evidence>
<feature type="domain" description="MIF4G-like type 2" evidence="12">
    <location>
        <begin position="495"/>
        <end position="749"/>
    </location>
</feature>
<evidence type="ECO:0000259" key="11">
    <source>
        <dbReference type="Pfam" id="PF09088"/>
    </source>
</evidence>
<evidence type="ECO:0000256" key="1">
    <source>
        <dbReference type="ARBA" id="ARBA00004123"/>
    </source>
</evidence>
<reference evidence="14" key="1">
    <citation type="submission" date="2017-02" db="UniProtKB">
        <authorList>
            <consortium name="WormBaseParasite"/>
        </authorList>
    </citation>
    <scope>IDENTIFICATION</scope>
</reference>
<dbReference type="GO" id="GO:0000339">
    <property type="term" value="F:RNA cap binding"/>
    <property type="evidence" value="ECO:0007669"/>
    <property type="project" value="InterPro"/>
</dbReference>
<evidence type="ECO:0000256" key="8">
    <source>
        <dbReference type="ARBA" id="ARBA00030965"/>
    </source>
</evidence>
<name>A0A0N5B8K9_STREA</name>
<dbReference type="InterPro" id="IPR003890">
    <property type="entry name" value="MIF4G-like_typ-3"/>
</dbReference>
<evidence type="ECO:0000313" key="13">
    <source>
        <dbReference type="Proteomes" id="UP000046392"/>
    </source>
</evidence>
<dbReference type="WBParaSite" id="SPAL_0000238200.1">
    <property type="protein sequence ID" value="SPAL_0000238200.1"/>
    <property type="gene ID" value="SPAL_0000238200"/>
</dbReference>
<keyword evidence="9" id="KW-0175">Coiled coil</keyword>
<dbReference type="InterPro" id="IPR015174">
    <property type="entry name" value="MIF4G-like_typ-2"/>
</dbReference>
<dbReference type="GO" id="GO:0006406">
    <property type="term" value="P:mRNA export from nucleus"/>
    <property type="evidence" value="ECO:0007669"/>
    <property type="project" value="InterPro"/>
</dbReference>
<dbReference type="GO" id="GO:0000184">
    <property type="term" value="P:nuclear-transcribed mRNA catabolic process, nonsense-mediated decay"/>
    <property type="evidence" value="ECO:0007669"/>
    <property type="project" value="TreeGrafter"/>
</dbReference>
<keyword evidence="5" id="KW-0506">mRNA capping</keyword>
<protein>
    <recommendedName>
        <fullName evidence="3">Nuclear cap-binding protein subunit 1</fullName>
    </recommendedName>
    <alternativeName>
        <fullName evidence="8">80 kDa nuclear cap-binding protein</fullName>
    </alternativeName>
</protein>
<feature type="domain" description="MIF4G" evidence="10">
    <location>
        <begin position="49"/>
        <end position="223"/>
    </location>
</feature>
<feature type="domain" description="MIF4G-like type 1" evidence="11">
    <location>
        <begin position="332"/>
        <end position="478"/>
    </location>
</feature>
<comment type="similarity">
    <text evidence="2">Belongs to the NCBP1 family.</text>
</comment>
<dbReference type="PANTHER" id="PTHR12412">
    <property type="entry name" value="CAP BINDING PROTEIN"/>
    <property type="match status" value="1"/>
</dbReference>
<comment type="subcellular location">
    <subcellularLocation>
        <location evidence="1">Nucleus</location>
    </subcellularLocation>
</comment>
<dbReference type="GO" id="GO:0003729">
    <property type="term" value="F:mRNA binding"/>
    <property type="evidence" value="ECO:0007669"/>
    <property type="project" value="TreeGrafter"/>
</dbReference>
<feature type="coiled-coil region" evidence="9">
    <location>
        <begin position="660"/>
        <end position="687"/>
    </location>
</feature>
<evidence type="ECO:0000256" key="2">
    <source>
        <dbReference type="ARBA" id="ARBA00007413"/>
    </source>
</evidence>
<dbReference type="Proteomes" id="UP000046392">
    <property type="component" value="Unplaced"/>
</dbReference>
<proteinExistence type="inferred from homology"/>
<evidence type="ECO:0000256" key="4">
    <source>
        <dbReference type="ARBA" id="ARBA00022664"/>
    </source>
</evidence>
<dbReference type="SUPFAM" id="SSF48371">
    <property type="entry name" value="ARM repeat"/>
    <property type="match status" value="3"/>
</dbReference>
<sequence length="812" mass="95096">MANRKRQFTRIENDSDVSMELDEKRRNGPEVFDGPRIVRMIVLMGNTQTGNLESNLENLANICINNIEDFRFQILDTLGECAVYTPYKHSIYSPVIGLLNVKISEVVKEYLDNMIKDIDGFLFNGQFQYALNILLMLAELINVHVVSPKSFLNTLQHYIAEARNSDDRNRSDYCIFSVMHCLPICALELSDNEPALFMDLISHIEDYMRNRDTSFIDCLKVWESSEVINQKEKLQSLWDQIKNLENRHWRDEGFTRQYFSNFRDDFETSTLHELNSITIPESSPKLVYPTPQIVFRLFEPAHISSNDPPLPRVETIDRFLLEQALIAILEQHVYDRKACAESMLSYVKKVDYPVTYVIVEIIFRLLLTLPESPQIHVFYGSLFIECCKLQPNKMPQVLALAAELIFRNMNEMQVACVDRLIDWFSYHLSNFQYRWTWSDWFDQVNYDSNSMKKYFLTEVIIKCVQFGYYARIVEALPEGCQLMPPPPEFNNVLKDSDDSTYKLSQDLAESLSKRITNDELLAYLTKSSDNGDAMDDGQLRLLPSYDKEKIKLLMATLLDLAQNAYTHNVTFFLRYRPAFLEIVKQDSSIREIILESIFTAWKYNPQLIELLTDKLLKMQILDTYSIVKYILESRDVGDYVDKKYFYHVLYQSVHRLSTHANNLFNDYEKLKSQIKSVERKFVKKEEDCGMEECSTTNLEDEIDIDSLGNCDEWLTNQKRNLEEKERYMCESSNVLKDILEKIITFYFSKVASIDREHEEIFYNFVNGRLKQFIIVNLKTLIKYKDSIVNIIESTENIGEDLHKDITSLLTIK</sequence>
<evidence type="ECO:0000256" key="9">
    <source>
        <dbReference type="SAM" id="Coils"/>
    </source>
</evidence>
<keyword evidence="13" id="KW-1185">Reference proteome</keyword>
<accession>A0A0N5B8K9</accession>
<dbReference type="InterPro" id="IPR027159">
    <property type="entry name" value="CBP80"/>
</dbReference>
<keyword evidence="7" id="KW-0539">Nucleus</keyword>
<dbReference type="AlphaFoldDB" id="A0A0N5B8K9"/>
<dbReference type="Pfam" id="PF02854">
    <property type="entry name" value="MIF4G"/>
    <property type="match status" value="1"/>
</dbReference>
<dbReference type="InterPro" id="IPR016024">
    <property type="entry name" value="ARM-type_fold"/>
</dbReference>
<dbReference type="STRING" id="174720.A0A0N5B8K9"/>
<evidence type="ECO:0000256" key="6">
    <source>
        <dbReference type="ARBA" id="ARBA00023187"/>
    </source>
</evidence>
<dbReference type="Pfam" id="PF09088">
    <property type="entry name" value="MIF4G_like"/>
    <property type="match status" value="1"/>
</dbReference>
<dbReference type="GO" id="GO:0006370">
    <property type="term" value="P:7-methylguanosine mRNA capping"/>
    <property type="evidence" value="ECO:0007669"/>
    <property type="project" value="UniProtKB-KW"/>
</dbReference>
<evidence type="ECO:0000313" key="14">
    <source>
        <dbReference type="WBParaSite" id="SPAL_0000238200.1"/>
    </source>
</evidence>